<protein>
    <recommendedName>
        <fullName evidence="1">DUF7869 domain-containing protein</fullName>
    </recommendedName>
</protein>
<dbReference type="InterPro" id="IPR057191">
    <property type="entry name" value="DUF7869"/>
</dbReference>
<feature type="domain" description="DUF7869" evidence="1">
    <location>
        <begin position="151"/>
        <end position="218"/>
    </location>
</feature>
<evidence type="ECO:0000259" key="1">
    <source>
        <dbReference type="Pfam" id="PF25273"/>
    </source>
</evidence>
<dbReference type="PANTHER" id="PTHR33153">
    <property type="entry name" value="MYND-TYPE DOMAIN-CONTAINING PROTEIN"/>
    <property type="match status" value="1"/>
</dbReference>
<proteinExistence type="predicted"/>
<evidence type="ECO:0000313" key="2">
    <source>
        <dbReference type="EMBL" id="CAK9025068.1"/>
    </source>
</evidence>
<gene>
    <name evidence="2" type="ORF">SCF082_LOCUS16906</name>
</gene>
<evidence type="ECO:0000313" key="3">
    <source>
        <dbReference type="Proteomes" id="UP001642464"/>
    </source>
</evidence>
<keyword evidence="3" id="KW-1185">Reference proteome</keyword>
<dbReference type="Proteomes" id="UP001642464">
    <property type="component" value="Unassembled WGS sequence"/>
</dbReference>
<name>A0ABP0KFR5_9DINO</name>
<accession>A0ABP0KFR5</accession>
<dbReference type="PANTHER" id="PTHR33153:SF3">
    <property type="entry name" value="TRAFFICKING PROTEIN PARTICLE COMPLEX SUBUNIT 11 DOMAIN-CONTAINING PROTEIN"/>
    <property type="match status" value="1"/>
</dbReference>
<dbReference type="Pfam" id="PF25273">
    <property type="entry name" value="DUF7869"/>
    <property type="match status" value="1"/>
</dbReference>
<sequence>MGRWREVSSGEEDNALFHKEERCALTFEGGSIHELQDLTARFASSSRTLGCEEDNDCQGYPTQSYEKQKVKKAAGLFKQKNPAAASQVTSQREIKALARLAGNSMAMRSIMDFHEHAKLCDALMSHYHSTYLDRRVYYAARDRAECIGDMLTCIVDTFDKSKVSIPQWLFLQSDNTVKEVRNTYGHRILSSLVQGNVFRQCGISHMLPGHTHEDVDAVPVFEKRGWKFGVELVSTATWSVFGCRSLYIRVVVNVNQTGTKIRDWAVIAPNTVTFKNAFKIRKAEDGLDTVPVPHSFTFLARQDMPSQGFGISKVERIPVALRSPADSPRDIFVMVKQRMASTSLCQDPLLCMPGSLQGQADAFLRQANSSDCPKLTWKVEGERRSELDLLGRAICRDFPHMSRAIAFYQGHLSDSVIGDVPTLTFLKHAIVKLVHTASPTKRITTLVPTESTDEFWLGLESFDYTPRGKNGSFFKEFLYYGYKSHYDSVVTKFPYADGTRGIQPCTVGIVDGQCKEILSPEEIEGDETLKRTLASFRAIRCSYEHHENPSHYFLQSLKIGYTTAEKTSPSPIGILADISAAIKIHRRLSPGKLTLRDAMNRVVADYNRMTTLRRHRVDSQRKNMIFNLQLVLFELKNIENHIAAWHASLSHCEASVPRTTPNIATCSLR</sequence>
<organism evidence="2 3">
    <name type="scientific">Durusdinium trenchii</name>
    <dbReference type="NCBI Taxonomy" id="1381693"/>
    <lineage>
        <taxon>Eukaryota</taxon>
        <taxon>Sar</taxon>
        <taxon>Alveolata</taxon>
        <taxon>Dinophyceae</taxon>
        <taxon>Suessiales</taxon>
        <taxon>Symbiodiniaceae</taxon>
        <taxon>Durusdinium</taxon>
    </lineage>
</organism>
<reference evidence="2 3" key="1">
    <citation type="submission" date="2024-02" db="EMBL/GenBank/DDBJ databases">
        <authorList>
            <person name="Chen Y."/>
            <person name="Shah S."/>
            <person name="Dougan E. K."/>
            <person name="Thang M."/>
            <person name="Chan C."/>
        </authorList>
    </citation>
    <scope>NUCLEOTIDE SEQUENCE [LARGE SCALE GENOMIC DNA]</scope>
</reference>
<comment type="caution">
    <text evidence="2">The sequence shown here is derived from an EMBL/GenBank/DDBJ whole genome shotgun (WGS) entry which is preliminary data.</text>
</comment>
<dbReference type="EMBL" id="CAXAMM010011112">
    <property type="protein sequence ID" value="CAK9025068.1"/>
    <property type="molecule type" value="Genomic_DNA"/>
</dbReference>